<comment type="caution">
    <text evidence="2">The sequence shown here is derived from an EMBL/GenBank/DDBJ whole genome shotgun (WGS) entry which is preliminary data.</text>
</comment>
<dbReference type="Proteomes" id="UP001168990">
    <property type="component" value="Unassembled WGS sequence"/>
</dbReference>
<accession>A0AA39EYR2</accession>
<keyword evidence="1" id="KW-0812">Transmembrane</keyword>
<evidence type="ECO:0000256" key="1">
    <source>
        <dbReference type="SAM" id="Phobius"/>
    </source>
</evidence>
<keyword evidence="1" id="KW-0472">Membrane</keyword>
<dbReference type="EMBL" id="JAQQBS010001424">
    <property type="protein sequence ID" value="KAK0158205.1"/>
    <property type="molecule type" value="Genomic_DNA"/>
</dbReference>
<reference evidence="2" key="2">
    <citation type="submission" date="2023-03" db="EMBL/GenBank/DDBJ databases">
        <authorList>
            <person name="Inwood S.N."/>
            <person name="Skelly J.G."/>
            <person name="Guhlin J."/>
            <person name="Harrop T.W.R."/>
            <person name="Goldson S.G."/>
            <person name="Dearden P.K."/>
        </authorList>
    </citation>
    <scope>NUCLEOTIDE SEQUENCE</scope>
    <source>
        <strain evidence="2">Irish</strain>
        <tissue evidence="2">Whole body</tissue>
    </source>
</reference>
<gene>
    <name evidence="2" type="ORF">PV328_009239</name>
</gene>
<protein>
    <submittedName>
        <fullName evidence="2">Uncharacterized protein</fullName>
    </submittedName>
</protein>
<evidence type="ECO:0000313" key="3">
    <source>
        <dbReference type="Proteomes" id="UP001168990"/>
    </source>
</evidence>
<feature type="transmembrane region" description="Helical" evidence="1">
    <location>
        <begin position="20"/>
        <end position="38"/>
    </location>
</feature>
<sequence length="150" mass="16486">MLLAIRHVENIQRQKMFHKVKVICCILVMFATVIEMGLGEVDMGGCTCGGFTDSGDLSETILEQAFPGHLVSCNEKGAEDCRSKCSRMVKAVPPNVAVELLCRKLNGTINIPVIHLFAKICEMGDWTATEYKTPKPICCKDGISVSCEFE</sequence>
<organism evidence="2 3">
    <name type="scientific">Microctonus aethiopoides</name>
    <dbReference type="NCBI Taxonomy" id="144406"/>
    <lineage>
        <taxon>Eukaryota</taxon>
        <taxon>Metazoa</taxon>
        <taxon>Ecdysozoa</taxon>
        <taxon>Arthropoda</taxon>
        <taxon>Hexapoda</taxon>
        <taxon>Insecta</taxon>
        <taxon>Pterygota</taxon>
        <taxon>Neoptera</taxon>
        <taxon>Endopterygota</taxon>
        <taxon>Hymenoptera</taxon>
        <taxon>Apocrita</taxon>
        <taxon>Ichneumonoidea</taxon>
        <taxon>Braconidae</taxon>
        <taxon>Euphorinae</taxon>
        <taxon>Microctonus</taxon>
    </lineage>
</organism>
<evidence type="ECO:0000313" key="2">
    <source>
        <dbReference type="EMBL" id="KAK0158205.1"/>
    </source>
</evidence>
<proteinExistence type="predicted"/>
<name>A0AA39EYR2_9HYME</name>
<keyword evidence="1" id="KW-1133">Transmembrane helix</keyword>
<keyword evidence="3" id="KW-1185">Reference proteome</keyword>
<reference evidence="2" key="1">
    <citation type="journal article" date="2023" name="bioRxiv">
        <title>Scaffold-level genome assemblies of two parasitoid biocontrol wasps reveal the parthenogenesis mechanism and an associated novel virus.</title>
        <authorList>
            <person name="Inwood S."/>
            <person name="Skelly J."/>
            <person name="Guhlin J."/>
            <person name="Harrop T."/>
            <person name="Goldson S."/>
            <person name="Dearden P."/>
        </authorList>
    </citation>
    <scope>NUCLEOTIDE SEQUENCE</scope>
    <source>
        <strain evidence="2">Irish</strain>
        <tissue evidence="2">Whole body</tissue>
    </source>
</reference>
<dbReference type="AlphaFoldDB" id="A0AA39EYR2"/>